<dbReference type="InterPro" id="IPR047654">
    <property type="entry name" value="IS1634_transpos"/>
</dbReference>
<dbReference type="InterPro" id="IPR012337">
    <property type="entry name" value="RNaseH-like_sf"/>
</dbReference>
<gene>
    <name evidence="2" type="ORF">INP59_27055</name>
</gene>
<geneLocation type="plasmid" evidence="2 3">
    <name>pSID</name>
</geneLocation>
<proteinExistence type="predicted"/>
<dbReference type="AlphaFoldDB" id="A0A7M2XWD2"/>
<dbReference type="Pfam" id="PF01609">
    <property type="entry name" value="DDE_Tnp_1"/>
    <property type="match status" value="1"/>
</dbReference>
<dbReference type="EMBL" id="CP063453">
    <property type="protein sequence ID" value="QOW02035.1"/>
    <property type="molecule type" value="Genomic_DNA"/>
</dbReference>
<dbReference type="PANTHER" id="PTHR34614:SF2">
    <property type="entry name" value="TRANSPOSASE IS4-LIKE DOMAIN-CONTAINING PROTEIN"/>
    <property type="match status" value="1"/>
</dbReference>
<keyword evidence="2" id="KW-0614">Plasmid</keyword>
<evidence type="ECO:0000313" key="2">
    <source>
        <dbReference type="EMBL" id="QOW02035.1"/>
    </source>
</evidence>
<organism evidence="2 3">
    <name type="scientific">Rhodococcus pyridinivorans</name>
    <dbReference type="NCBI Taxonomy" id="103816"/>
    <lineage>
        <taxon>Bacteria</taxon>
        <taxon>Bacillati</taxon>
        <taxon>Actinomycetota</taxon>
        <taxon>Actinomycetes</taxon>
        <taxon>Mycobacteriales</taxon>
        <taxon>Nocardiaceae</taxon>
        <taxon>Rhodococcus</taxon>
    </lineage>
</organism>
<dbReference type="GO" id="GO:0004803">
    <property type="term" value="F:transposase activity"/>
    <property type="evidence" value="ECO:0007669"/>
    <property type="project" value="InterPro"/>
</dbReference>
<evidence type="ECO:0000259" key="1">
    <source>
        <dbReference type="Pfam" id="PF01609"/>
    </source>
</evidence>
<reference evidence="2 3" key="1">
    <citation type="submission" date="2020-10" db="EMBL/GenBank/DDBJ databases">
        <title>Whole genome sequence of oil-degrading bacteria Rhodococcus pyridinivorans strain 5Ap.</title>
        <authorList>
            <person name="Akhremchuk A.E."/>
            <person name="Valentovich L.N."/>
            <person name="Charniauskaya M.I."/>
            <person name="Bukliarevich H.A."/>
            <person name="Titok M.A."/>
        </authorList>
    </citation>
    <scope>NUCLEOTIDE SEQUENCE [LARGE SCALE GENOMIC DNA]</scope>
    <source>
        <strain evidence="2 3">5Ap</strain>
        <plasmid evidence="2 3">pSID</plasmid>
    </source>
</reference>
<name>A0A7M2XWD2_9NOCA</name>
<dbReference type="PANTHER" id="PTHR34614">
    <property type="match status" value="1"/>
</dbReference>
<sequence>MAFIRKVRTKSGATAVQVARYFGGRQEIIKHLGSAHTEVELGMLLERARAWLDPEQQALDLDITAQFPVEHVLPTGQGTLLPAAEQQPVADAPGRTETTASILLRQVLHTAYDRLGFDRIDDAVFRDLVIARIVEPSSKLDAGRVLRDLGADPPSYATIKRHLRWIIDRNYRAAIAEQCFAYAADTGGLSLLLYDVTTLYFEAEKEDDLRKVGYSKERRVDPQIVVGLLVDRTGFPLEIGCFEGNHAETRTIVPIVRQFQARHDIEGVEMVIAADAGMLSATNLTDLDAAGLKFIVGSRVTKAPGDLESHFHWHGNAFTNGQIVNTLTPRHGRSVVNNVRKRAEPVWSPTEHPNAWRAVWQYSTKRAARDEKTLNTQEARARAIVDGDTAPKSTRFVKTTAKGRSLDTASLERARSLSGLKGYVTNLPVSLMDSSEVIAKYHDLWHVEQSFRMSKTDLRARPIFHRTRDSIEAHLTVVFAALAISRLVQDRTGLAIGNVIRKLRPLRSATIAINGTRHTFPPQVDPEIEGLVDQISGSGFTH</sequence>
<dbReference type="SUPFAM" id="SSF53098">
    <property type="entry name" value="Ribonuclease H-like"/>
    <property type="match status" value="1"/>
</dbReference>
<evidence type="ECO:0000313" key="3">
    <source>
        <dbReference type="Proteomes" id="UP000593818"/>
    </source>
</evidence>
<dbReference type="Proteomes" id="UP000593818">
    <property type="component" value="Plasmid pSID"/>
</dbReference>
<keyword evidence="3" id="KW-1185">Reference proteome</keyword>
<dbReference type="InterPro" id="IPR002559">
    <property type="entry name" value="Transposase_11"/>
</dbReference>
<feature type="domain" description="Transposase IS4-like" evidence="1">
    <location>
        <begin position="189"/>
        <end position="482"/>
    </location>
</feature>
<accession>A0A7M2XWD2</accession>
<protein>
    <submittedName>
        <fullName evidence="2">IS1634 family transposase</fullName>
    </submittedName>
</protein>
<dbReference type="NCBIfam" id="NF033559">
    <property type="entry name" value="transpos_IS1634"/>
    <property type="match status" value="1"/>
</dbReference>
<dbReference type="RefSeq" id="WP_193904282.1">
    <property type="nucleotide sequence ID" value="NZ_CP063453.1"/>
</dbReference>
<dbReference type="GO" id="GO:0006313">
    <property type="term" value="P:DNA transposition"/>
    <property type="evidence" value="ECO:0007669"/>
    <property type="project" value="InterPro"/>
</dbReference>
<dbReference type="GO" id="GO:0003677">
    <property type="term" value="F:DNA binding"/>
    <property type="evidence" value="ECO:0007669"/>
    <property type="project" value="InterPro"/>
</dbReference>